<evidence type="ECO:0000313" key="1">
    <source>
        <dbReference type="EMBL" id="SHJ39344.1"/>
    </source>
</evidence>
<dbReference type="RefSeq" id="WP_149786980.1">
    <property type="nucleotide sequence ID" value="NZ_FNIO01000001.1"/>
</dbReference>
<reference evidence="1 2" key="1">
    <citation type="submission" date="2016-11" db="EMBL/GenBank/DDBJ databases">
        <authorList>
            <person name="Varghese N."/>
            <person name="Submissions S."/>
        </authorList>
    </citation>
    <scope>NUCLEOTIDE SEQUENCE [LARGE SCALE GENOMIC DNA]</scope>
    <source>
        <strain evidence="1 2">DSM 29620</strain>
    </source>
</reference>
<name>A0A1H0CY98_9RHOB</name>
<proteinExistence type="predicted"/>
<keyword evidence="2" id="KW-1185">Reference proteome</keyword>
<dbReference type="AlphaFoldDB" id="A0A1H0CY98"/>
<gene>
    <name evidence="1" type="ORF">SAMN05444142_101102</name>
</gene>
<protein>
    <submittedName>
        <fullName evidence="1">Uncharacterized protein</fullName>
    </submittedName>
</protein>
<dbReference type="EMBL" id="FQZZ01000001">
    <property type="protein sequence ID" value="SHJ39344.1"/>
    <property type="molecule type" value="Genomic_DNA"/>
</dbReference>
<sequence length="83" mass="9289">MRCNRPIKDPTAAIETVMTEIVNSNRSDANTLAANHEHIFTAIMPGLRLNQRPEHYVSWIDTDVSLIILPVLETILRVPAGLL</sequence>
<accession>A0A1H0CY98</accession>
<organism evidence="1 2">
    <name type="scientific">Lutimaribacter pacificus</name>
    <dbReference type="NCBI Taxonomy" id="391948"/>
    <lineage>
        <taxon>Bacteria</taxon>
        <taxon>Pseudomonadati</taxon>
        <taxon>Pseudomonadota</taxon>
        <taxon>Alphaproteobacteria</taxon>
        <taxon>Rhodobacterales</taxon>
        <taxon>Roseobacteraceae</taxon>
        <taxon>Lutimaribacter</taxon>
    </lineage>
</organism>
<evidence type="ECO:0000313" key="2">
    <source>
        <dbReference type="Proteomes" id="UP000324252"/>
    </source>
</evidence>
<dbReference type="Proteomes" id="UP000324252">
    <property type="component" value="Unassembled WGS sequence"/>
</dbReference>